<dbReference type="Proteomes" id="UP000887013">
    <property type="component" value="Unassembled WGS sequence"/>
</dbReference>
<name>A0A8X6QWC0_NEPPI</name>
<keyword evidence="2" id="KW-1185">Reference proteome</keyword>
<dbReference type="AlphaFoldDB" id="A0A8X6QWC0"/>
<feature type="non-terminal residue" evidence="1">
    <location>
        <position position="1"/>
    </location>
</feature>
<organism evidence="1 2">
    <name type="scientific">Nephila pilipes</name>
    <name type="common">Giant wood spider</name>
    <name type="synonym">Nephila maculata</name>
    <dbReference type="NCBI Taxonomy" id="299642"/>
    <lineage>
        <taxon>Eukaryota</taxon>
        <taxon>Metazoa</taxon>
        <taxon>Ecdysozoa</taxon>
        <taxon>Arthropoda</taxon>
        <taxon>Chelicerata</taxon>
        <taxon>Arachnida</taxon>
        <taxon>Araneae</taxon>
        <taxon>Araneomorphae</taxon>
        <taxon>Entelegynae</taxon>
        <taxon>Araneoidea</taxon>
        <taxon>Nephilidae</taxon>
        <taxon>Nephila</taxon>
    </lineage>
</organism>
<gene>
    <name evidence="1" type="ORF">NPIL_42631</name>
</gene>
<comment type="caution">
    <text evidence="1">The sequence shown here is derived from an EMBL/GenBank/DDBJ whole genome shotgun (WGS) entry which is preliminary data.</text>
</comment>
<reference evidence="1" key="1">
    <citation type="submission" date="2020-08" db="EMBL/GenBank/DDBJ databases">
        <title>Multicomponent nature underlies the extraordinary mechanical properties of spider dragline silk.</title>
        <authorList>
            <person name="Kono N."/>
            <person name="Nakamura H."/>
            <person name="Mori M."/>
            <person name="Yoshida Y."/>
            <person name="Ohtoshi R."/>
            <person name="Malay A.D."/>
            <person name="Moran D.A.P."/>
            <person name="Tomita M."/>
            <person name="Numata K."/>
            <person name="Arakawa K."/>
        </authorList>
    </citation>
    <scope>NUCLEOTIDE SEQUENCE</scope>
</reference>
<sequence>MLFSLLLKSSYGISLRPSWPEAGLSPSARDKGNIIVGTALNIDIGRRIPIVSRFSLPLFEEFPDSRWQQLA</sequence>
<evidence type="ECO:0000313" key="1">
    <source>
        <dbReference type="EMBL" id="GFU39740.1"/>
    </source>
</evidence>
<protein>
    <submittedName>
        <fullName evidence="1">Uncharacterized protein</fullName>
    </submittedName>
</protein>
<dbReference type="EMBL" id="BMAW01084675">
    <property type="protein sequence ID" value="GFU39740.1"/>
    <property type="molecule type" value="Genomic_DNA"/>
</dbReference>
<proteinExistence type="predicted"/>
<accession>A0A8X6QWC0</accession>
<evidence type="ECO:0000313" key="2">
    <source>
        <dbReference type="Proteomes" id="UP000887013"/>
    </source>
</evidence>